<dbReference type="Proteomes" id="UP001500523">
    <property type="component" value="Unassembled WGS sequence"/>
</dbReference>
<reference evidence="8" key="1">
    <citation type="journal article" date="2019" name="Int. J. Syst. Evol. Microbiol.">
        <title>The Global Catalogue of Microorganisms (GCM) 10K type strain sequencing project: providing services to taxonomists for standard genome sequencing and annotation.</title>
        <authorList>
            <consortium name="The Broad Institute Genomics Platform"/>
            <consortium name="The Broad Institute Genome Sequencing Center for Infectious Disease"/>
            <person name="Wu L."/>
            <person name="Ma J."/>
        </authorList>
    </citation>
    <scope>NUCLEOTIDE SEQUENCE [LARGE SCALE GENOMIC DNA]</scope>
    <source>
        <strain evidence="8">JCM 17498</strain>
    </source>
</reference>
<protein>
    <submittedName>
        <fullName evidence="7">Dihydrolipoyl dehydrogenase</fullName>
    </submittedName>
</protein>
<dbReference type="EMBL" id="BAABBF010000008">
    <property type="protein sequence ID" value="GAA3720629.1"/>
    <property type="molecule type" value="Genomic_DNA"/>
</dbReference>
<feature type="domain" description="Pyridine nucleotide-disulphide oxidoreductase dimerisation" evidence="5">
    <location>
        <begin position="346"/>
        <end position="444"/>
    </location>
</feature>
<comment type="caution">
    <text evidence="7">The sequence shown here is derived from an EMBL/GenBank/DDBJ whole genome shotgun (WGS) entry which is preliminary data.</text>
</comment>
<evidence type="ECO:0000259" key="6">
    <source>
        <dbReference type="Pfam" id="PF07992"/>
    </source>
</evidence>
<dbReference type="Gene3D" id="1.10.287.990">
    <property type="entry name" value="Fe,Mn superoxide dismutase (SOD) domain"/>
    <property type="match status" value="1"/>
</dbReference>
<dbReference type="Pfam" id="PF02852">
    <property type="entry name" value="Pyr_redox_dim"/>
    <property type="match status" value="1"/>
</dbReference>
<dbReference type="InterPro" id="IPR036188">
    <property type="entry name" value="FAD/NAD-bd_sf"/>
</dbReference>
<dbReference type="InterPro" id="IPR036324">
    <property type="entry name" value="Mn/Fe_SOD_N_sf"/>
</dbReference>
<comment type="cofactor">
    <cofactor evidence="1">
        <name>FAD</name>
        <dbReference type="ChEBI" id="CHEBI:57692"/>
    </cofactor>
</comment>
<dbReference type="PANTHER" id="PTHR43014">
    <property type="entry name" value="MERCURIC REDUCTASE"/>
    <property type="match status" value="1"/>
</dbReference>
<evidence type="ECO:0000313" key="8">
    <source>
        <dbReference type="Proteomes" id="UP001500523"/>
    </source>
</evidence>
<dbReference type="PANTHER" id="PTHR43014:SF4">
    <property type="entry name" value="PYRIDINE NUCLEOTIDE-DISULFIDE OXIDOREDUCTASE RCLA-RELATED"/>
    <property type="match status" value="1"/>
</dbReference>
<organism evidence="7 8">
    <name type="scientific">Sphingomonas cynarae</name>
    <dbReference type="NCBI Taxonomy" id="930197"/>
    <lineage>
        <taxon>Bacteria</taxon>
        <taxon>Pseudomonadati</taxon>
        <taxon>Pseudomonadota</taxon>
        <taxon>Alphaproteobacteria</taxon>
        <taxon>Sphingomonadales</taxon>
        <taxon>Sphingomonadaceae</taxon>
        <taxon>Sphingomonas</taxon>
    </lineage>
</organism>
<evidence type="ECO:0000256" key="4">
    <source>
        <dbReference type="ARBA" id="ARBA00022827"/>
    </source>
</evidence>
<dbReference type="PRINTS" id="PR00368">
    <property type="entry name" value="FADPNR"/>
</dbReference>
<dbReference type="InterPro" id="IPR004099">
    <property type="entry name" value="Pyr_nucl-diS_OxRdtase_dimer"/>
</dbReference>
<evidence type="ECO:0000259" key="5">
    <source>
        <dbReference type="Pfam" id="PF02852"/>
    </source>
</evidence>
<dbReference type="InterPro" id="IPR016156">
    <property type="entry name" value="FAD/NAD-linked_Rdtase_dimer_sf"/>
</dbReference>
<evidence type="ECO:0000313" key="7">
    <source>
        <dbReference type="EMBL" id="GAA3720629.1"/>
    </source>
</evidence>
<name>A0ABP7EMU5_9SPHN</name>
<dbReference type="InterPro" id="IPR001100">
    <property type="entry name" value="Pyr_nuc-diS_OxRdtase"/>
</dbReference>
<accession>A0ABP7EMU5</accession>
<comment type="similarity">
    <text evidence="2">Belongs to the class-I pyridine nucleotide-disulfide oxidoreductase family.</text>
</comment>
<dbReference type="PRINTS" id="PR00411">
    <property type="entry name" value="PNDRDTASEI"/>
</dbReference>
<dbReference type="InterPro" id="IPR023753">
    <property type="entry name" value="FAD/NAD-binding_dom"/>
</dbReference>
<dbReference type="Gene3D" id="3.30.390.30">
    <property type="match status" value="1"/>
</dbReference>
<dbReference type="SUPFAM" id="SSF51905">
    <property type="entry name" value="FAD/NAD(P)-binding domain"/>
    <property type="match status" value="2"/>
</dbReference>
<proteinExistence type="inferred from homology"/>
<keyword evidence="3" id="KW-0285">Flavoprotein</keyword>
<sequence>MADTTTADLTCDVVVIGAGTAGLAAERVARSEGARTLLIDDRFAGTTCATVGCMPSKLLITAGMAAQSIRRAEVFGIDATPRIDGKRVMQRVRCERDRFVAATRQGFDDLPEGVAIKACARFTGPSTLVLDDGRIVSARTVVIATGSKPIIPEPFRKLGDVIDTNDTIFELDELPRSLAVIGAGALGLELAQAFASLGVEVVVFEHGDHVGGVHDPVVEAELKRILRRCMTLHLGVDASPSAEDGGVVINWDGGSQRFDRVLVSTGREPKLDGLGLDQTGLALNDRGVPIYDKSTMQCGDAPIFIAGDADADRSVLHEAANEGTIAGRNAACFPNVEAVERDLPFTITFTDPPVAILGEPAGEDSVIGCAPYDDQGRAKVMAQAEGMVRIYASRPDGRLTGAAMIGPGMDHIAHLLALAIMRGETATGLLALPFYHPTLEEGLKPGLREICHEVHAPLSQRDQGIPPGA</sequence>
<dbReference type="Gene3D" id="3.50.50.60">
    <property type="entry name" value="FAD/NAD(P)-binding domain"/>
    <property type="match status" value="3"/>
</dbReference>
<gene>
    <name evidence="7" type="ORF">GCM10022268_31160</name>
</gene>
<evidence type="ECO:0000256" key="3">
    <source>
        <dbReference type="ARBA" id="ARBA00022630"/>
    </source>
</evidence>
<feature type="domain" description="FAD/NAD(P)-binding" evidence="6">
    <location>
        <begin position="12"/>
        <end position="320"/>
    </location>
</feature>
<dbReference type="NCBIfam" id="NF004939">
    <property type="entry name" value="PRK06292.1-1"/>
    <property type="match status" value="1"/>
</dbReference>
<evidence type="ECO:0000256" key="2">
    <source>
        <dbReference type="ARBA" id="ARBA00007532"/>
    </source>
</evidence>
<dbReference type="SUPFAM" id="SSF55424">
    <property type="entry name" value="FAD/NAD-linked reductases, dimerisation (C-terminal) domain"/>
    <property type="match status" value="1"/>
</dbReference>
<dbReference type="RefSeq" id="WP_344694318.1">
    <property type="nucleotide sequence ID" value="NZ_BAABBF010000008.1"/>
</dbReference>
<evidence type="ECO:0000256" key="1">
    <source>
        <dbReference type="ARBA" id="ARBA00001974"/>
    </source>
</evidence>
<keyword evidence="8" id="KW-1185">Reference proteome</keyword>
<dbReference type="PIRSF" id="PIRSF000350">
    <property type="entry name" value="Mercury_reductase_MerA"/>
    <property type="match status" value="1"/>
</dbReference>
<dbReference type="Pfam" id="PF07992">
    <property type="entry name" value="Pyr_redox_2"/>
    <property type="match status" value="1"/>
</dbReference>
<keyword evidence="4" id="KW-0274">FAD</keyword>